<gene>
    <name evidence="4" type="ORF">NP233_g1905</name>
</gene>
<keyword evidence="5" id="KW-1185">Reference proteome</keyword>
<evidence type="ECO:0000256" key="3">
    <source>
        <dbReference type="SAM" id="SignalP"/>
    </source>
</evidence>
<evidence type="ECO:0000313" key="4">
    <source>
        <dbReference type="EMBL" id="KAJ3574226.1"/>
    </source>
</evidence>
<feature type="chain" id="PRO_5042227215" evidence="3">
    <location>
        <begin position="22"/>
        <end position="404"/>
    </location>
</feature>
<feature type="compositionally biased region" description="Polar residues" evidence="1">
    <location>
        <begin position="314"/>
        <end position="326"/>
    </location>
</feature>
<evidence type="ECO:0000313" key="5">
    <source>
        <dbReference type="Proteomes" id="UP001213000"/>
    </source>
</evidence>
<dbReference type="AlphaFoldDB" id="A0AAD5VZR5"/>
<organism evidence="4 5">
    <name type="scientific">Leucocoprinus birnbaumii</name>
    <dbReference type="NCBI Taxonomy" id="56174"/>
    <lineage>
        <taxon>Eukaryota</taxon>
        <taxon>Fungi</taxon>
        <taxon>Dikarya</taxon>
        <taxon>Basidiomycota</taxon>
        <taxon>Agaricomycotina</taxon>
        <taxon>Agaricomycetes</taxon>
        <taxon>Agaricomycetidae</taxon>
        <taxon>Agaricales</taxon>
        <taxon>Agaricineae</taxon>
        <taxon>Agaricaceae</taxon>
        <taxon>Leucocoprinus</taxon>
    </lineage>
</organism>
<evidence type="ECO:0000256" key="2">
    <source>
        <dbReference type="SAM" id="Phobius"/>
    </source>
</evidence>
<sequence>MFSKFFGGLGILVLGSSLSLAKVVPLIQPGFFFDYDRPIDKPLRIPITANKSWNPHPNSAVTTPFIIPAGNGLEFDWDVPFAPGTQYQICMFDTNGVPGGCQAMYTVVKNSTVENPVCANVTAPPQLAIDGMHGHFDYTQRWKSSVSPPLHPPFNITSQNMDPIVWTVSLSWASPFFMSLLSSDGQMWASGPMHAGGFGPSDCLAPGTIPKKKASGIAAGASVGSLIAGVILGYGGLRLFGHIQGKRLQNPENGPFQELKDNANDQSSTVDSDNHSIATVSSPQQDLQRPLPEVPDRFATIREKQEWNPYARPSRNTSLQSTITVDTPSTSSNTSSPPRISSAMVIQHRDGGRIRPESQSPLEETVELPPAYRRRSMSSVDETSVSSTLEGESGSRNRRRSARR</sequence>
<dbReference type="Proteomes" id="UP001213000">
    <property type="component" value="Unassembled WGS sequence"/>
</dbReference>
<keyword evidence="2" id="KW-0812">Transmembrane</keyword>
<accession>A0AAD5VZR5</accession>
<keyword evidence="2" id="KW-0472">Membrane</keyword>
<keyword evidence="3" id="KW-0732">Signal</keyword>
<evidence type="ECO:0000256" key="1">
    <source>
        <dbReference type="SAM" id="MobiDB-lite"/>
    </source>
</evidence>
<feature type="region of interest" description="Disordered" evidence="1">
    <location>
        <begin position="250"/>
        <end position="404"/>
    </location>
</feature>
<feature type="transmembrane region" description="Helical" evidence="2">
    <location>
        <begin position="216"/>
        <end position="237"/>
    </location>
</feature>
<feature type="compositionally biased region" description="Basic and acidic residues" evidence="1">
    <location>
        <begin position="347"/>
        <end position="356"/>
    </location>
</feature>
<proteinExistence type="predicted"/>
<protein>
    <submittedName>
        <fullName evidence="4">Uncharacterized protein</fullName>
    </submittedName>
</protein>
<dbReference type="EMBL" id="JANIEX010000076">
    <property type="protein sequence ID" value="KAJ3574226.1"/>
    <property type="molecule type" value="Genomic_DNA"/>
</dbReference>
<comment type="caution">
    <text evidence="4">The sequence shown here is derived from an EMBL/GenBank/DDBJ whole genome shotgun (WGS) entry which is preliminary data.</text>
</comment>
<feature type="compositionally biased region" description="Basic and acidic residues" evidence="1">
    <location>
        <begin position="294"/>
        <end position="306"/>
    </location>
</feature>
<name>A0AAD5VZR5_9AGAR</name>
<feature type="compositionally biased region" description="Low complexity" evidence="1">
    <location>
        <begin position="377"/>
        <end position="388"/>
    </location>
</feature>
<feature type="signal peptide" evidence="3">
    <location>
        <begin position="1"/>
        <end position="21"/>
    </location>
</feature>
<feature type="compositionally biased region" description="Polar residues" evidence="1">
    <location>
        <begin position="264"/>
        <end position="287"/>
    </location>
</feature>
<feature type="compositionally biased region" description="Low complexity" evidence="1">
    <location>
        <begin position="327"/>
        <end position="342"/>
    </location>
</feature>
<reference evidence="4" key="1">
    <citation type="submission" date="2022-07" db="EMBL/GenBank/DDBJ databases">
        <title>Genome Sequence of Leucocoprinus birnbaumii.</title>
        <authorList>
            <person name="Buettner E."/>
        </authorList>
    </citation>
    <scope>NUCLEOTIDE SEQUENCE</scope>
    <source>
        <strain evidence="4">VT141</strain>
    </source>
</reference>
<keyword evidence="2" id="KW-1133">Transmembrane helix</keyword>